<sequence>TGPGPQEVPPAEPGLRGGTETGSGRQDGTATGPGLEDGPSPAGLMLGELVARTGPLRADEIFAPPQAFPYGAHIAVVEVDRELGSVHVRRLVAVDDYGVVVNPMIVDGQGRGSIAQGLGQALYEQAVIGFDGMPYASTLLDYLLPTAADMPPVTLLETVTPNPNTPLGAKGAGEAGCIGIPPAVVNAVCDALDIDHIDMPLTPAAVWAAAAAHDRRTSA</sequence>
<keyword evidence="1" id="KW-0500">Molybdenum</keyword>
<feature type="compositionally biased region" description="Pro residues" evidence="2">
    <location>
        <begin position="1"/>
        <end position="12"/>
    </location>
</feature>
<dbReference type="PANTHER" id="PTHR11908:SF132">
    <property type="entry name" value="ALDEHYDE OXIDASE 1-RELATED"/>
    <property type="match status" value="1"/>
</dbReference>
<gene>
    <name evidence="4" type="ORF">ITP53_55000</name>
</gene>
<dbReference type="RefSeq" id="WP_195903424.1">
    <property type="nucleotide sequence ID" value="NZ_JADOGI010000479.1"/>
</dbReference>
<dbReference type="SUPFAM" id="SSF56003">
    <property type="entry name" value="Molybdenum cofactor-binding domain"/>
    <property type="match status" value="1"/>
</dbReference>
<evidence type="ECO:0000256" key="2">
    <source>
        <dbReference type="SAM" id="MobiDB-lite"/>
    </source>
</evidence>
<comment type="caution">
    <text evidence="4">The sequence shown here is derived from an EMBL/GenBank/DDBJ whole genome shotgun (WGS) entry which is preliminary data.</text>
</comment>
<feature type="domain" description="Aldehyde oxidase/xanthine dehydrogenase second molybdopterin binding" evidence="3">
    <location>
        <begin position="54"/>
        <end position="151"/>
    </location>
</feature>
<feature type="non-terminal residue" evidence="4">
    <location>
        <position position="1"/>
    </location>
</feature>
<keyword evidence="5" id="KW-1185">Reference proteome</keyword>
<organism evidence="4 5">
    <name type="scientific">Nonomuraea cypriaca</name>
    <dbReference type="NCBI Taxonomy" id="1187855"/>
    <lineage>
        <taxon>Bacteria</taxon>
        <taxon>Bacillati</taxon>
        <taxon>Actinomycetota</taxon>
        <taxon>Actinomycetes</taxon>
        <taxon>Streptosporangiales</taxon>
        <taxon>Streptosporangiaceae</taxon>
        <taxon>Nonomuraea</taxon>
    </lineage>
</organism>
<dbReference type="GO" id="GO:0016491">
    <property type="term" value="F:oxidoreductase activity"/>
    <property type="evidence" value="ECO:0007669"/>
    <property type="project" value="InterPro"/>
</dbReference>
<dbReference type="InterPro" id="IPR037165">
    <property type="entry name" value="AldOxase/xan_DH_Mopterin-bd_sf"/>
</dbReference>
<reference evidence="4" key="1">
    <citation type="submission" date="2020-11" db="EMBL/GenBank/DDBJ databases">
        <title>Whole-genome analyses of Nonomuraea sp. K274.</title>
        <authorList>
            <person name="Veyisoglu A."/>
        </authorList>
    </citation>
    <scope>NUCLEOTIDE SEQUENCE</scope>
    <source>
        <strain evidence="4">K274</strain>
    </source>
</reference>
<dbReference type="GO" id="GO:0005506">
    <property type="term" value="F:iron ion binding"/>
    <property type="evidence" value="ECO:0007669"/>
    <property type="project" value="InterPro"/>
</dbReference>
<evidence type="ECO:0000256" key="1">
    <source>
        <dbReference type="ARBA" id="ARBA00022505"/>
    </source>
</evidence>
<accession>A0A931AQK4</accession>
<dbReference type="EMBL" id="JADOGI010000479">
    <property type="protein sequence ID" value="MBF8194620.1"/>
    <property type="molecule type" value="Genomic_DNA"/>
</dbReference>
<evidence type="ECO:0000313" key="5">
    <source>
        <dbReference type="Proteomes" id="UP000605361"/>
    </source>
</evidence>
<evidence type="ECO:0000313" key="4">
    <source>
        <dbReference type="EMBL" id="MBF8194620.1"/>
    </source>
</evidence>
<feature type="region of interest" description="Disordered" evidence="2">
    <location>
        <begin position="1"/>
        <end position="43"/>
    </location>
</feature>
<proteinExistence type="predicted"/>
<dbReference type="Proteomes" id="UP000605361">
    <property type="component" value="Unassembled WGS sequence"/>
</dbReference>
<dbReference type="Pfam" id="PF20256">
    <property type="entry name" value="MoCoBD_2"/>
    <property type="match status" value="1"/>
</dbReference>
<dbReference type="InterPro" id="IPR016208">
    <property type="entry name" value="Ald_Oxase/xanthine_DH-like"/>
</dbReference>
<dbReference type="InterPro" id="IPR046867">
    <property type="entry name" value="AldOxase/xan_DH_MoCoBD2"/>
</dbReference>
<name>A0A931AQK4_9ACTN</name>
<dbReference type="AlphaFoldDB" id="A0A931AQK4"/>
<dbReference type="Gene3D" id="3.30.365.10">
    <property type="entry name" value="Aldehyde oxidase/xanthine dehydrogenase, molybdopterin binding domain"/>
    <property type="match status" value="2"/>
</dbReference>
<dbReference type="PANTHER" id="PTHR11908">
    <property type="entry name" value="XANTHINE DEHYDROGENASE"/>
    <property type="match status" value="1"/>
</dbReference>
<protein>
    <submittedName>
        <fullName evidence="4">Xanthine dehydrogenase family protein molybdopterin-binding subunit</fullName>
    </submittedName>
</protein>
<evidence type="ECO:0000259" key="3">
    <source>
        <dbReference type="Pfam" id="PF20256"/>
    </source>
</evidence>